<dbReference type="RefSeq" id="WP_015018001.1">
    <property type="nucleotide sequence ID" value="NC_018719.1"/>
</dbReference>
<keyword evidence="2" id="KW-1185">Reference proteome</keyword>
<dbReference type="GeneID" id="68748914"/>
<reference evidence="1 2" key="1">
    <citation type="journal article" date="2012" name="Environ. Microbiol.">
        <title>The genome of the ammonia-oxidizing Candidatus Nitrososphaera gargensis: insights into metabolic versatility and environmental adaptations.</title>
        <authorList>
            <person name="Spang A."/>
            <person name="Poehlein A."/>
            <person name="Offre P."/>
            <person name="Zumbragel S."/>
            <person name="Haider S."/>
            <person name="Rychlik N."/>
            <person name="Nowka B."/>
            <person name="Schmeisser C."/>
            <person name="Lebedeva E.V."/>
            <person name="Rattei T."/>
            <person name="Bohm C."/>
            <person name="Schmid M."/>
            <person name="Galushko A."/>
            <person name="Hatzenpichler R."/>
            <person name="Weinmaier T."/>
            <person name="Daniel R."/>
            <person name="Schleper C."/>
            <person name="Spieck E."/>
            <person name="Streit W."/>
            <person name="Wagner M."/>
        </authorList>
    </citation>
    <scope>NUCLEOTIDE SEQUENCE [LARGE SCALE GENOMIC DNA]</scope>
    <source>
        <strain evidence="2">Ga9.2</strain>
    </source>
</reference>
<dbReference type="InParanoid" id="K0ICS8"/>
<dbReference type="HOGENOM" id="CLU_2597857_0_0_2"/>
<gene>
    <name evidence="1" type="ordered locus">Ngar_c05120</name>
</gene>
<evidence type="ECO:0000313" key="2">
    <source>
        <dbReference type="Proteomes" id="UP000008037"/>
    </source>
</evidence>
<dbReference type="AlphaFoldDB" id="K0ICS8"/>
<name>K0ICS8_NITGG</name>
<dbReference type="KEGG" id="nga:Ngar_c05120"/>
<evidence type="ECO:0000313" key="1">
    <source>
        <dbReference type="EMBL" id="AFU57455.1"/>
    </source>
</evidence>
<dbReference type="BioCyc" id="CNIT1237085:G1324-510-MONOMER"/>
<dbReference type="EMBL" id="CP002408">
    <property type="protein sequence ID" value="AFU57455.1"/>
    <property type="molecule type" value="Genomic_DNA"/>
</dbReference>
<accession>K0ICS8</accession>
<proteinExistence type="predicted"/>
<dbReference type="Proteomes" id="UP000008037">
    <property type="component" value="Chromosome"/>
</dbReference>
<sequence>MAYSVVKVAADMDWKKWVEFYDGVIQPLVNAGARIKINIELTGSSETGIPKNTVDLVIKENLSQYGITARIEPKTSNPE</sequence>
<protein>
    <submittedName>
        <fullName evidence="1">Uncharacterized protein</fullName>
    </submittedName>
</protein>
<organism evidence="1 2">
    <name type="scientific">Nitrososphaera gargensis (strain Ga9.2)</name>
    <dbReference type="NCBI Taxonomy" id="1237085"/>
    <lineage>
        <taxon>Archaea</taxon>
        <taxon>Nitrososphaerota</taxon>
        <taxon>Nitrososphaeria</taxon>
        <taxon>Nitrososphaerales</taxon>
        <taxon>Nitrososphaeraceae</taxon>
        <taxon>Nitrososphaera</taxon>
    </lineage>
</organism>